<accession>A0A1F7HFY0</accession>
<feature type="transmembrane region" description="Helical" evidence="1">
    <location>
        <begin position="23"/>
        <end position="45"/>
    </location>
</feature>
<protein>
    <recommendedName>
        <fullName evidence="4">Bacterial Ig-like domain-containing protein</fullName>
    </recommendedName>
</protein>
<evidence type="ECO:0000313" key="3">
    <source>
        <dbReference type="Proteomes" id="UP000178098"/>
    </source>
</evidence>
<reference evidence="2 3" key="1">
    <citation type="journal article" date="2016" name="Nat. Commun.">
        <title>Thousands of microbial genomes shed light on interconnected biogeochemical processes in an aquifer system.</title>
        <authorList>
            <person name="Anantharaman K."/>
            <person name="Brown C.T."/>
            <person name="Hug L.A."/>
            <person name="Sharon I."/>
            <person name="Castelle C.J."/>
            <person name="Probst A.J."/>
            <person name="Thomas B.C."/>
            <person name="Singh A."/>
            <person name="Wilkins M.J."/>
            <person name="Karaoz U."/>
            <person name="Brodie E.L."/>
            <person name="Williams K.H."/>
            <person name="Hubbard S.S."/>
            <person name="Banfield J.F."/>
        </authorList>
    </citation>
    <scope>NUCLEOTIDE SEQUENCE [LARGE SCALE GENOMIC DNA]</scope>
</reference>
<evidence type="ECO:0008006" key="4">
    <source>
        <dbReference type="Google" id="ProtNLM"/>
    </source>
</evidence>
<dbReference type="InterPro" id="IPR013783">
    <property type="entry name" value="Ig-like_fold"/>
</dbReference>
<dbReference type="Gene3D" id="2.60.40.10">
    <property type="entry name" value="Immunoglobulins"/>
    <property type="match status" value="2"/>
</dbReference>
<sequence length="238" mass="26069">MDSRLKNTYALRRTSRSRSNQNLKYLIITVLLIGFFSTVGIQLLVKTSLFISGASKETLDQGSPNAILDAPEIYNLPDATNSAQLELSGVGTLETTLHIFVNGEETDTFQMSSEDFSASVSLQAGENEIYAQTEDAKNKKVKDSPLYKVLYINSKPNLTIGTPTDGQTIASQEVEVTGKTDQNVSIRINNSPTVVASDGSFRQSIRLKEGGNMITVEAYDIAGNSNKVELRITYQKED</sequence>
<comment type="caution">
    <text evidence="2">The sequence shown here is derived from an EMBL/GenBank/DDBJ whole genome shotgun (WGS) entry which is preliminary data.</text>
</comment>
<name>A0A1F7HFY0_9BACT</name>
<evidence type="ECO:0000256" key="1">
    <source>
        <dbReference type="SAM" id="Phobius"/>
    </source>
</evidence>
<organism evidence="2 3">
    <name type="scientific">Candidatus Roizmanbacteria bacterium RIFCSPHIGHO2_02_FULL_43_11</name>
    <dbReference type="NCBI Taxonomy" id="1802043"/>
    <lineage>
        <taxon>Bacteria</taxon>
        <taxon>Candidatus Roizmaniibacteriota</taxon>
    </lineage>
</organism>
<dbReference type="EMBL" id="MFZT01000033">
    <property type="protein sequence ID" value="OGK30157.1"/>
    <property type="molecule type" value="Genomic_DNA"/>
</dbReference>
<dbReference type="AlphaFoldDB" id="A0A1F7HFY0"/>
<proteinExistence type="predicted"/>
<dbReference type="Pfam" id="PF09136">
    <property type="entry name" value="Glucodextran_B"/>
    <property type="match status" value="1"/>
</dbReference>
<gene>
    <name evidence="2" type="ORF">A3D08_02705</name>
</gene>
<keyword evidence="1" id="KW-0472">Membrane</keyword>
<evidence type="ECO:0000313" key="2">
    <source>
        <dbReference type="EMBL" id="OGK30157.1"/>
    </source>
</evidence>
<keyword evidence="1" id="KW-0812">Transmembrane</keyword>
<keyword evidence="1" id="KW-1133">Transmembrane helix</keyword>
<dbReference type="Proteomes" id="UP000178098">
    <property type="component" value="Unassembled WGS sequence"/>
</dbReference>